<name>A0A7W9VTL7_9HYPH</name>
<dbReference type="RefSeq" id="WP_183827467.1">
    <property type="nucleotide sequence ID" value="NZ_JACHEU010000001.1"/>
</dbReference>
<accession>A0A7W9VTL7</accession>
<organism evidence="2 3">
    <name type="scientific">Aquamicrobium lusatiense</name>
    <dbReference type="NCBI Taxonomy" id="89772"/>
    <lineage>
        <taxon>Bacteria</taxon>
        <taxon>Pseudomonadati</taxon>
        <taxon>Pseudomonadota</taxon>
        <taxon>Alphaproteobacteria</taxon>
        <taxon>Hyphomicrobiales</taxon>
        <taxon>Phyllobacteriaceae</taxon>
        <taxon>Aquamicrobium</taxon>
    </lineage>
</organism>
<dbReference type="AlphaFoldDB" id="A0A7W9VTL7"/>
<sequence length="207" mass="22256">MYILAQNDVSRNTPDDIAQATPDHYRADAGTPDEFAASGFSRFGQPMPGLHLAARLAVAETYVGITSGQLDVWRAYASALIEFADLPEVARRPERPRGGPPHARGDGSPPSVDARPAPVDEPLLTERVVGGVIERGEKAVVLKGALSALRATLAPEQLSRLRKAERSLLPSPGLPTLMAPGRSHPDFDRRRHIDMPVPPPLPPFSGE</sequence>
<protein>
    <submittedName>
        <fullName evidence="2">Uncharacterized protein</fullName>
    </submittedName>
</protein>
<dbReference type="Proteomes" id="UP000533306">
    <property type="component" value="Unassembled WGS sequence"/>
</dbReference>
<evidence type="ECO:0000313" key="3">
    <source>
        <dbReference type="Proteomes" id="UP000533306"/>
    </source>
</evidence>
<comment type="caution">
    <text evidence="2">The sequence shown here is derived from an EMBL/GenBank/DDBJ whole genome shotgun (WGS) entry which is preliminary data.</text>
</comment>
<gene>
    <name evidence="2" type="ORF">HNR59_001259</name>
</gene>
<feature type="region of interest" description="Disordered" evidence="1">
    <location>
        <begin position="166"/>
        <end position="207"/>
    </location>
</feature>
<evidence type="ECO:0000256" key="1">
    <source>
        <dbReference type="SAM" id="MobiDB-lite"/>
    </source>
</evidence>
<feature type="region of interest" description="Disordered" evidence="1">
    <location>
        <begin position="91"/>
        <end position="121"/>
    </location>
</feature>
<feature type="compositionally biased region" description="Pro residues" evidence="1">
    <location>
        <begin position="196"/>
        <end position="207"/>
    </location>
</feature>
<feature type="compositionally biased region" description="Basic and acidic residues" evidence="1">
    <location>
        <begin position="183"/>
        <end position="194"/>
    </location>
</feature>
<dbReference type="EMBL" id="JACHEU010000001">
    <property type="protein sequence ID" value="MBB6011914.1"/>
    <property type="molecule type" value="Genomic_DNA"/>
</dbReference>
<proteinExistence type="predicted"/>
<evidence type="ECO:0000313" key="2">
    <source>
        <dbReference type="EMBL" id="MBB6011914.1"/>
    </source>
</evidence>
<reference evidence="2 3" key="1">
    <citation type="submission" date="2020-08" db="EMBL/GenBank/DDBJ databases">
        <title>Genomic Encyclopedia of Type Strains, Phase IV (KMG-IV): sequencing the most valuable type-strain genomes for metagenomic binning, comparative biology and taxonomic classification.</title>
        <authorList>
            <person name="Goeker M."/>
        </authorList>
    </citation>
    <scope>NUCLEOTIDE SEQUENCE [LARGE SCALE GENOMIC DNA]</scope>
    <source>
        <strain evidence="2 3">DSM 11099</strain>
    </source>
</reference>
<keyword evidence="3" id="KW-1185">Reference proteome</keyword>